<reference evidence="1" key="1">
    <citation type="submission" date="2022-02" db="EMBL/GenBank/DDBJ databases">
        <title>Plant Genome Project.</title>
        <authorList>
            <person name="Zhang R.-G."/>
        </authorList>
    </citation>
    <scope>NUCLEOTIDE SEQUENCE</scope>
    <source>
        <strain evidence="1">AT1</strain>
    </source>
</reference>
<comment type="caution">
    <text evidence="1">The sequence shown here is derived from an EMBL/GenBank/DDBJ whole genome shotgun (WGS) entry which is preliminary data.</text>
</comment>
<accession>A0ACC0M9C3</accession>
<proteinExistence type="predicted"/>
<protein>
    <submittedName>
        <fullName evidence="1">Uncharacterized protein</fullName>
    </submittedName>
</protein>
<sequence length="436" mass="47666">MSSSLFVAQSFLRSFLLINKIGRNGSAVVVSSSSTTPYSTYYYQYRFQPRSFISICPRGNQGDGIRRSGYNTTAASDCNGTTGGGVNSDDGRGCCGGRELLTLSDEKLMSRCEMDTFKVSGPGGQHRNKRESAVRLKHLSTGIVVQASEDRSQHKNRAAALARLQTKLALKGSADISNMMSVKFLVWNTVNLDAYSPPQELLQILPKRSTIRGSDCGLRIGPNNPKFDLGMQALVDLIFAVEGSVSDAAKKLGLSTGALSRLILSDDSLRVVVNEYRASKAPYNSCENLHNLIASYLTGDGYYFPHGTKGEFLIMPYFITPWIVSAGEDNDTTPLSLFNSGEEGEIETKTPLPEVKVSGPGGQHRNKRESAVRLKHLSTGIVAQVETEEEIIHDVSNRCDMAEAICNLQEERMKQSLVDLPVWGSPRELMASLCDE</sequence>
<evidence type="ECO:0000313" key="2">
    <source>
        <dbReference type="Proteomes" id="UP001062846"/>
    </source>
</evidence>
<organism evidence="1 2">
    <name type="scientific">Rhododendron molle</name>
    <name type="common">Chinese azalea</name>
    <name type="synonym">Azalea mollis</name>
    <dbReference type="NCBI Taxonomy" id="49168"/>
    <lineage>
        <taxon>Eukaryota</taxon>
        <taxon>Viridiplantae</taxon>
        <taxon>Streptophyta</taxon>
        <taxon>Embryophyta</taxon>
        <taxon>Tracheophyta</taxon>
        <taxon>Spermatophyta</taxon>
        <taxon>Magnoliopsida</taxon>
        <taxon>eudicotyledons</taxon>
        <taxon>Gunneridae</taxon>
        <taxon>Pentapetalae</taxon>
        <taxon>asterids</taxon>
        <taxon>Ericales</taxon>
        <taxon>Ericaceae</taxon>
        <taxon>Ericoideae</taxon>
        <taxon>Rhodoreae</taxon>
        <taxon>Rhododendron</taxon>
    </lineage>
</organism>
<evidence type="ECO:0000313" key="1">
    <source>
        <dbReference type="EMBL" id="KAI8537102.1"/>
    </source>
</evidence>
<gene>
    <name evidence="1" type="ORF">RHMOL_Rhmol10G0308200</name>
</gene>
<keyword evidence="2" id="KW-1185">Reference proteome</keyword>
<name>A0ACC0M9C3_RHOML</name>
<dbReference type="EMBL" id="CM046397">
    <property type="protein sequence ID" value="KAI8537102.1"/>
    <property type="molecule type" value="Genomic_DNA"/>
</dbReference>
<dbReference type="Proteomes" id="UP001062846">
    <property type="component" value="Chromosome 10"/>
</dbReference>